<keyword evidence="2" id="KW-0812">Transmembrane</keyword>
<evidence type="ECO:0000313" key="4">
    <source>
        <dbReference type="Proteomes" id="UP001551482"/>
    </source>
</evidence>
<protein>
    <submittedName>
        <fullName evidence="3">Uncharacterized protein</fullName>
    </submittedName>
</protein>
<keyword evidence="2" id="KW-1133">Transmembrane helix</keyword>
<evidence type="ECO:0000313" key="3">
    <source>
        <dbReference type="EMBL" id="MEU8135358.1"/>
    </source>
</evidence>
<feature type="compositionally biased region" description="Low complexity" evidence="1">
    <location>
        <begin position="333"/>
        <end position="356"/>
    </location>
</feature>
<evidence type="ECO:0000256" key="1">
    <source>
        <dbReference type="SAM" id="MobiDB-lite"/>
    </source>
</evidence>
<accession>A0ABV3DHY5</accession>
<evidence type="ECO:0000256" key="2">
    <source>
        <dbReference type="SAM" id="Phobius"/>
    </source>
</evidence>
<sequence>MALALVLLLGIGLIVFPLADGLPKKTQGVDNVQDTFRDAMSKEGLKTSREDLVTMQLMLAQLQGETLPALGARIGMNPQQTQQFLGARFDKVGAGLGQVDEIMPRFDHLVLVMEQQGQNFREADEIPTSHLPNTAVTYLFLIPGIILTVVGAAGLFFSFRRPGRSVVPTIALGVAVAMGAVIVVGTLVTDQIGKTQSAEKMFDAFRPTFTDEGYNRARTDLDVLEGMATQMQTEVIPFLATTAGQTPEQYTAGLASQYQDLGKGLAQLPRILGRFDGMVEDIGHNIESFKDADSIPTEDTPVSQVPWYLMIPGIGLIVVAGAALLPIGRRDGGTPSAPPSSGTPAGASPVGSAPRA</sequence>
<keyword evidence="4" id="KW-1185">Reference proteome</keyword>
<name>A0ABV3DHY5_9ACTN</name>
<comment type="caution">
    <text evidence="3">The sequence shown here is derived from an EMBL/GenBank/DDBJ whole genome shotgun (WGS) entry which is preliminary data.</text>
</comment>
<proteinExistence type="predicted"/>
<dbReference type="Proteomes" id="UP001551482">
    <property type="component" value="Unassembled WGS sequence"/>
</dbReference>
<feature type="transmembrane region" description="Helical" evidence="2">
    <location>
        <begin position="307"/>
        <end position="327"/>
    </location>
</feature>
<keyword evidence="2" id="KW-0472">Membrane</keyword>
<feature type="transmembrane region" description="Helical" evidence="2">
    <location>
        <begin position="138"/>
        <end position="159"/>
    </location>
</feature>
<dbReference type="EMBL" id="JBEZFP010000041">
    <property type="protein sequence ID" value="MEU8135358.1"/>
    <property type="molecule type" value="Genomic_DNA"/>
</dbReference>
<gene>
    <name evidence="3" type="ORF">AB0C36_17775</name>
</gene>
<feature type="transmembrane region" description="Helical" evidence="2">
    <location>
        <begin position="166"/>
        <end position="188"/>
    </location>
</feature>
<reference evidence="3 4" key="1">
    <citation type="submission" date="2024-06" db="EMBL/GenBank/DDBJ databases">
        <title>The Natural Products Discovery Center: Release of the First 8490 Sequenced Strains for Exploring Actinobacteria Biosynthetic Diversity.</title>
        <authorList>
            <person name="Kalkreuter E."/>
            <person name="Kautsar S.A."/>
            <person name="Yang D."/>
            <person name="Bader C.D."/>
            <person name="Teijaro C.N."/>
            <person name="Fluegel L."/>
            <person name="Davis C.M."/>
            <person name="Simpson J.R."/>
            <person name="Lauterbach L."/>
            <person name="Steele A.D."/>
            <person name="Gui C."/>
            <person name="Meng S."/>
            <person name="Li G."/>
            <person name="Viehrig K."/>
            <person name="Ye F."/>
            <person name="Su P."/>
            <person name="Kiefer A.F."/>
            <person name="Nichols A."/>
            <person name="Cepeda A.J."/>
            <person name="Yan W."/>
            <person name="Fan B."/>
            <person name="Jiang Y."/>
            <person name="Adhikari A."/>
            <person name="Zheng C.-J."/>
            <person name="Schuster L."/>
            <person name="Cowan T.M."/>
            <person name="Smanski M.J."/>
            <person name="Chevrette M.G."/>
            <person name="De Carvalho L.P.S."/>
            <person name="Shen B."/>
        </authorList>
    </citation>
    <scope>NUCLEOTIDE SEQUENCE [LARGE SCALE GENOMIC DNA]</scope>
    <source>
        <strain evidence="3 4">NPDC048946</strain>
    </source>
</reference>
<dbReference type="RefSeq" id="WP_358355050.1">
    <property type="nucleotide sequence ID" value="NZ_JBEZFP010000041.1"/>
</dbReference>
<organism evidence="3 4">
    <name type="scientific">Streptodolium elevatio</name>
    <dbReference type="NCBI Taxonomy" id="3157996"/>
    <lineage>
        <taxon>Bacteria</taxon>
        <taxon>Bacillati</taxon>
        <taxon>Actinomycetota</taxon>
        <taxon>Actinomycetes</taxon>
        <taxon>Kitasatosporales</taxon>
        <taxon>Streptomycetaceae</taxon>
        <taxon>Streptodolium</taxon>
    </lineage>
</organism>
<feature type="region of interest" description="Disordered" evidence="1">
    <location>
        <begin position="330"/>
        <end position="356"/>
    </location>
</feature>